<evidence type="ECO:0000256" key="2">
    <source>
        <dbReference type="SAM" id="Phobius"/>
    </source>
</evidence>
<dbReference type="RefSeq" id="WP_172357769.1">
    <property type="nucleotide sequence ID" value="NZ_CP053661.1"/>
</dbReference>
<name>A0A6M8BCB6_9CYAN</name>
<dbReference type="Proteomes" id="UP000505210">
    <property type="component" value="Chromosome"/>
</dbReference>
<feature type="region of interest" description="Disordered" evidence="1">
    <location>
        <begin position="57"/>
        <end position="79"/>
    </location>
</feature>
<keyword evidence="2" id="KW-0472">Membrane</keyword>
<keyword evidence="2" id="KW-0812">Transmembrane</keyword>
<gene>
    <name evidence="3" type="ORF">HPC62_17690</name>
</gene>
<protein>
    <submittedName>
        <fullName evidence="3">Uncharacterized protein</fullName>
    </submittedName>
</protein>
<organism evidence="3 4">
    <name type="scientific">Thermoleptolyngbya sichuanensis A183</name>
    <dbReference type="NCBI Taxonomy" id="2737172"/>
    <lineage>
        <taxon>Bacteria</taxon>
        <taxon>Bacillati</taxon>
        <taxon>Cyanobacteriota</taxon>
        <taxon>Cyanophyceae</taxon>
        <taxon>Oculatellales</taxon>
        <taxon>Oculatellaceae</taxon>
        <taxon>Thermoleptolyngbya</taxon>
        <taxon>Thermoleptolyngbya sichuanensis</taxon>
    </lineage>
</organism>
<keyword evidence="4" id="KW-1185">Reference proteome</keyword>
<accession>A0A6M8BCB6</accession>
<evidence type="ECO:0000256" key="1">
    <source>
        <dbReference type="SAM" id="MobiDB-lite"/>
    </source>
</evidence>
<dbReference type="EMBL" id="CP053661">
    <property type="protein sequence ID" value="QKD83782.1"/>
    <property type="molecule type" value="Genomic_DNA"/>
</dbReference>
<dbReference type="AlphaFoldDB" id="A0A6M8BCB6"/>
<sequence>MEYDVQQVVPFSAPGPVRYLLRPVFFLVDLVVGLLITLSKAAGSLIRLIIDPGNRLFVPSDDDEDDDTDQKPPEENIPQ</sequence>
<evidence type="ECO:0000313" key="3">
    <source>
        <dbReference type="EMBL" id="QKD83782.1"/>
    </source>
</evidence>
<evidence type="ECO:0000313" key="4">
    <source>
        <dbReference type="Proteomes" id="UP000505210"/>
    </source>
</evidence>
<feature type="compositionally biased region" description="Basic and acidic residues" evidence="1">
    <location>
        <begin position="69"/>
        <end position="79"/>
    </location>
</feature>
<feature type="transmembrane region" description="Helical" evidence="2">
    <location>
        <begin position="20"/>
        <end position="38"/>
    </location>
</feature>
<proteinExistence type="predicted"/>
<keyword evidence="2" id="KW-1133">Transmembrane helix</keyword>
<reference evidence="3 4" key="1">
    <citation type="submission" date="2020-05" db="EMBL/GenBank/DDBJ databases">
        <title>Complete genome sequence of of a novel Thermoleptolyngbya strain isolated from hot springs of Ganzi, Sichuan China.</title>
        <authorList>
            <person name="Tang J."/>
            <person name="Daroch M."/>
            <person name="Li L."/>
            <person name="Waleron K."/>
            <person name="Waleron M."/>
            <person name="Waleron M."/>
        </authorList>
    </citation>
    <scope>NUCLEOTIDE SEQUENCE [LARGE SCALE GENOMIC DNA]</scope>
    <source>
        <strain evidence="3 4">PKUAC-SCTA183</strain>
    </source>
</reference>
<dbReference type="KEGG" id="theu:HPC62_17690"/>